<keyword evidence="7" id="KW-1185">Reference proteome</keyword>
<accession>A0A1M4ZED7</accession>
<dbReference type="InterPro" id="IPR009056">
    <property type="entry name" value="Cyt_c-like_dom"/>
</dbReference>
<dbReference type="Pfam" id="PF03150">
    <property type="entry name" value="CCP_MauG"/>
    <property type="match status" value="1"/>
</dbReference>
<dbReference type="EMBL" id="FQVL01000009">
    <property type="protein sequence ID" value="SHF16404.1"/>
    <property type="molecule type" value="Genomic_DNA"/>
</dbReference>
<dbReference type="InterPro" id="IPR004852">
    <property type="entry name" value="Di-haem_cyt_c_peroxidsae"/>
</dbReference>
<dbReference type="InterPro" id="IPR015943">
    <property type="entry name" value="WD40/YVTN_repeat-like_dom_sf"/>
</dbReference>
<reference evidence="6 7" key="1">
    <citation type="submission" date="2016-11" db="EMBL/GenBank/DDBJ databases">
        <authorList>
            <person name="Jaros S."/>
            <person name="Januszkiewicz K."/>
            <person name="Wedrychowicz H."/>
        </authorList>
    </citation>
    <scope>NUCLEOTIDE SEQUENCE [LARGE SCALE GENOMIC DNA]</scope>
    <source>
        <strain evidence="6 7">DSM 44666</strain>
    </source>
</reference>
<name>A0A1M4ZED7_9BACL</name>
<dbReference type="InterPro" id="IPR036909">
    <property type="entry name" value="Cyt_c-like_dom_sf"/>
</dbReference>
<dbReference type="SUPFAM" id="SSF46626">
    <property type="entry name" value="Cytochrome c"/>
    <property type="match status" value="2"/>
</dbReference>
<evidence type="ECO:0000256" key="1">
    <source>
        <dbReference type="ARBA" id="ARBA00022617"/>
    </source>
</evidence>
<dbReference type="Pfam" id="PF02239">
    <property type="entry name" value="Cytochrom_D1"/>
    <property type="match status" value="1"/>
</dbReference>
<dbReference type="GO" id="GO:0020037">
    <property type="term" value="F:heme binding"/>
    <property type="evidence" value="ECO:0007669"/>
    <property type="project" value="InterPro"/>
</dbReference>
<dbReference type="PROSITE" id="PS51257">
    <property type="entry name" value="PROKAR_LIPOPROTEIN"/>
    <property type="match status" value="1"/>
</dbReference>
<proteinExistence type="predicted"/>
<dbReference type="SUPFAM" id="SSF50974">
    <property type="entry name" value="Nitrous oxide reductase, N-terminal domain"/>
    <property type="match status" value="1"/>
</dbReference>
<keyword evidence="1 4" id="KW-0349">Heme</keyword>
<protein>
    <submittedName>
        <fullName evidence="6">40-residue YVTN family beta-propeller repeat-containing protein</fullName>
    </submittedName>
</protein>
<dbReference type="Gene3D" id="1.10.760.10">
    <property type="entry name" value="Cytochrome c-like domain"/>
    <property type="match status" value="2"/>
</dbReference>
<evidence type="ECO:0000256" key="4">
    <source>
        <dbReference type="PROSITE-ProRule" id="PRU00433"/>
    </source>
</evidence>
<dbReference type="Proteomes" id="UP000184476">
    <property type="component" value="Unassembled WGS sequence"/>
</dbReference>
<keyword evidence="3 4" id="KW-0408">Iron</keyword>
<evidence type="ECO:0000313" key="6">
    <source>
        <dbReference type="EMBL" id="SHF16404.1"/>
    </source>
</evidence>
<evidence type="ECO:0000256" key="3">
    <source>
        <dbReference type="ARBA" id="ARBA00023004"/>
    </source>
</evidence>
<dbReference type="Pfam" id="PF21419">
    <property type="entry name" value="RoxA-like_Cyt-c"/>
    <property type="match status" value="1"/>
</dbReference>
<organism evidence="6 7">
    <name type="scientific">Seinonella peptonophila</name>
    <dbReference type="NCBI Taxonomy" id="112248"/>
    <lineage>
        <taxon>Bacteria</taxon>
        <taxon>Bacillati</taxon>
        <taxon>Bacillota</taxon>
        <taxon>Bacilli</taxon>
        <taxon>Bacillales</taxon>
        <taxon>Thermoactinomycetaceae</taxon>
        <taxon>Seinonella</taxon>
    </lineage>
</organism>
<dbReference type="Gene3D" id="2.130.10.10">
    <property type="entry name" value="YVTN repeat-like/Quinoprotein amine dehydrogenase"/>
    <property type="match status" value="2"/>
</dbReference>
<dbReference type="GO" id="GO:0009055">
    <property type="term" value="F:electron transfer activity"/>
    <property type="evidence" value="ECO:0007669"/>
    <property type="project" value="InterPro"/>
</dbReference>
<evidence type="ECO:0000313" key="7">
    <source>
        <dbReference type="Proteomes" id="UP000184476"/>
    </source>
</evidence>
<dbReference type="GO" id="GO:0016491">
    <property type="term" value="F:oxidoreductase activity"/>
    <property type="evidence" value="ECO:0007669"/>
    <property type="project" value="InterPro"/>
</dbReference>
<dbReference type="PANTHER" id="PTHR47197">
    <property type="entry name" value="PROTEIN NIRF"/>
    <property type="match status" value="1"/>
</dbReference>
<dbReference type="InterPro" id="IPR011045">
    <property type="entry name" value="N2O_reductase_N"/>
</dbReference>
<dbReference type="RefSeq" id="WP_073155519.1">
    <property type="nucleotide sequence ID" value="NZ_FQVL01000009.1"/>
</dbReference>
<gene>
    <name evidence="6" type="ORF">SAMN05444392_1099</name>
</gene>
<dbReference type="PANTHER" id="PTHR47197:SF3">
    <property type="entry name" value="DIHYDRO-HEME D1 DEHYDROGENASE"/>
    <property type="match status" value="1"/>
</dbReference>
<evidence type="ECO:0000256" key="2">
    <source>
        <dbReference type="ARBA" id="ARBA00022723"/>
    </source>
</evidence>
<dbReference type="STRING" id="112248.SAMN05444392_1099"/>
<dbReference type="PROSITE" id="PS51007">
    <property type="entry name" value="CYTC"/>
    <property type="match status" value="2"/>
</dbReference>
<dbReference type="GO" id="GO:0046872">
    <property type="term" value="F:metal ion binding"/>
    <property type="evidence" value="ECO:0007669"/>
    <property type="project" value="UniProtKB-KW"/>
</dbReference>
<dbReference type="InterPro" id="IPR051200">
    <property type="entry name" value="Host-pathogen_enzymatic-act"/>
</dbReference>
<feature type="domain" description="Cytochrome c" evidence="5">
    <location>
        <begin position="392"/>
        <end position="507"/>
    </location>
</feature>
<feature type="domain" description="Cytochrome c" evidence="5">
    <location>
        <begin position="522"/>
        <end position="655"/>
    </location>
</feature>
<evidence type="ECO:0000259" key="5">
    <source>
        <dbReference type="PROSITE" id="PS51007"/>
    </source>
</evidence>
<dbReference type="AlphaFoldDB" id="A0A1M4ZED7"/>
<sequence length="655" mass="72525">MNLSYSRWVGVIIVLVIITAGCNTGWFTNEKRDQAVSSKNIITNQAGTVTYIANLDVPTVTLVDTTKNKVLREIPVGKNPSTLTLSSDQKELYVACTGDNRIDVIDLDQQQVVQQIKTGIEPYAVLTSPDGEWLYVSNFRSHTLSIIDRDEGKVTKQIQLDEKPRAMAMTRDGKKLYVLHYLNGKISIVDLTHQQVKKQIKLANSPDQSDRKKSQGIPNTLEQIEITPDGKTAWVTHLLTNVDTPIHFDETIFPAISKIDIQKDVELLAERKELFKGIDIKDTQNKTMIVSNPSDIQFNTEKTKAYVLMTGSEDLVVFDLTLGGNATEIIRRIPGDFPIGMSLSKDGKVLNVHNGMSHDLVQIETGKGEEYGETQVKEEKPLRLIKKDSLSPLVREGKKLFYSANSDENAADLTQDNWMSCASCHAGGETDGLTLMTTKGPRNVPSNVLAMKTGRFLWDGSRDDFEDYLLTVQTEMGGMLRFDPSKPLPKDVKKIYQALAAYLATIPVPQNPTHDQRGKLTAEQKQGKALFEGKANCISCHAGTQMTDSAKAVDQQGQLTALTSEYLYNVGTTNPLDQPSSGDPRAGMKNPRDTIHFDVPTLRGIFTTAPYLHDGSAKTIQDVLTKKNPLGLHGKVGDLNKQELHALVKYVESLQ</sequence>
<dbReference type="OrthoDB" id="9772811at2"/>
<keyword evidence="2 4" id="KW-0479">Metal-binding</keyword>